<accession>A0AAU8HP31</accession>
<dbReference type="EMBL" id="CP159342">
    <property type="protein sequence ID" value="XCH77163.1"/>
    <property type="molecule type" value="Genomic_DNA"/>
</dbReference>
<dbReference type="InterPro" id="IPR050083">
    <property type="entry name" value="HtpX_protease"/>
</dbReference>
<reference evidence="14" key="1">
    <citation type="submission" date="2024-01" db="EMBL/GenBank/DDBJ databases">
        <title>The genome sequence of Micromonospora mangrovi CCTCC AA 2012012.</title>
        <authorList>
            <person name="Gao J."/>
        </authorList>
    </citation>
    <scope>NUCLEOTIDE SEQUENCE</scope>
    <source>
        <strain evidence="14">CCTCC AA 2012012</strain>
    </source>
</reference>
<keyword evidence="11 12" id="KW-0472">Membrane</keyword>
<evidence type="ECO:0000256" key="1">
    <source>
        <dbReference type="ARBA" id="ARBA00001947"/>
    </source>
</evidence>
<keyword evidence="3" id="KW-1003">Cell membrane</keyword>
<feature type="domain" description="Peptidase M48" evidence="13">
    <location>
        <begin position="85"/>
        <end position="309"/>
    </location>
</feature>
<evidence type="ECO:0000313" key="14">
    <source>
        <dbReference type="EMBL" id="XBP96458.1"/>
    </source>
</evidence>
<evidence type="ECO:0000256" key="5">
    <source>
        <dbReference type="ARBA" id="ARBA00022692"/>
    </source>
</evidence>
<dbReference type="InterPro" id="IPR001915">
    <property type="entry name" value="Peptidase_M48"/>
</dbReference>
<keyword evidence="6" id="KW-0479">Metal-binding</keyword>
<feature type="transmembrane region" description="Helical" evidence="12">
    <location>
        <begin position="7"/>
        <end position="35"/>
    </location>
</feature>
<name>A0AAU8HP31_9ACTN</name>
<dbReference type="GO" id="GO:0004222">
    <property type="term" value="F:metalloendopeptidase activity"/>
    <property type="evidence" value="ECO:0007669"/>
    <property type="project" value="InterPro"/>
</dbReference>
<evidence type="ECO:0000256" key="8">
    <source>
        <dbReference type="ARBA" id="ARBA00022833"/>
    </source>
</evidence>
<dbReference type="GO" id="GO:0005886">
    <property type="term" value="C:plasma membrane"/>
    <property type="evidence" value="ECO:0007669"/>
    <property type="project" value="UniProtKB-SubCell"/>
</dbReference>
<sequence>MRTSLRALLSVALLVGFYVLTGGLVVALGALGFGWGSALDIFGGVAVRGLLFGSAFALLFTLVYVLGRVLLVRPPLPPGVRLTPERAPELWRIVRDLATQVDTRAPDEIRLVGEADVTVTDDARLFGLIPGRRTVTVGLPLLLAYTVDQLRAVLAHESGHFSRRHGATVRLAHHGRMLVVETARHTTVAVLRGFLTGYARLHVAVEQAVSRQLEYDADRYAVAAAGRSAMVDALRELRVVATGWAEYREHRITPAYDGGHLPEDLFGGFARYLAAYREEVRLRSVEVAPAEPAWWESHPPIGERIAALRFVRDVPVVADPRPATALLPDLDATGRELQRVLFDHAGIQLLPWEELAPLLADRTARDLAHPLYQAAARLTGRADADLGLLLDLFAADRYAELAEALAPDAEDEDALSALTVAFERAVEVAAVDSAAARWQDSGAATPELLTTDGTPLPLAELVDLAADPETVPAARDLLTGLGIRTSATRPVPALPH</sequence>
<proteinExistence type="predicted"/>
<dbReference type="AlphaFoldDB" id="A0AAU8HP31"/>
<keyword evidence="4" id="KW-0645">Protease</keyword>
<evidence type="ECO:0000256" key="9">
    <source>
        <dbReference type="ARBA" id="ARBA00022989"/>
    </source>
</evidence>
<evidence type="ECO:0000259" key="13">
    <source>
        <dbReference type="Pfam" id="PF01435"/>
    </source>
</evidence>
<dbReference type="Gene3D" id="3.30.2010.10">
    <property type="entry name" value="Metalloproteases ('zincins'), catalytic domain"/>
    <property type="match status" value="1"/>
</dbReference>
<keyword evidence="5 12" id="KW-0812">Transmembrane</keyword>
<keyword evidence="9 12" id="KW-1133">Transmembrane helix</keyword>
<dbReference type="Pfam" id="PF01435">
    <property type="entry name" value="Peptidase_M48"/>
    <property type="match status" value="1"/>
</dbReference>
<evidence type="ECO:0000256" key="12">
    <source>
        <dbReference type="SAM" id="Phobius"/>
    </source>
</evidence>
<keyword evidence="7" id="KW-0378">Hydrolase</keyword>
<dbReference type="GO" id="GO:0046872">
    <property type="term" value="F:metal ion binding"/>
    <property type="evidence" value="ECO:0007669"/>
    <property type="project" value="UniProtKB-KW"/>
</dbReference>
<comment type="subcellular location">
    <subcellularLocation>
        <location evidence="2">Cell membrane</location>
        <topology evidence="2">Multi-pass membrane protein</topology>
    </subcellularLocation>
</comment>
<comment type="cofactor">
    <cofactor evidence="1">
        <name>Zn(2+)</name>
        <dbReference type="ChEBI" id="CHEBI:29105"/>
    </cofactor>
</comment>
<dbReference type="GO" id="GO:0006508">
    <property type="term" value="P:proteolysis"/>
    <property type="evidence" value="ECO:0007669"/>
    <property type="project" value="UniProtKB-KW"/>
</dbReference>
<dbReference type="RefSeq" id="WP_350938207.1">
    <property type="nucleotide sequence ID" value="NZ_CP157762.1"/>
</dbReference>
<evidence type="ECO:0000313" key="15">
    <source>
        <dbReference type="EMBL" id="XCH77163.1"/>
    </source>
</evidence>
<evidence type="ECO:0000256" key="11">
    <source>
        <dbReference type="ARBA" id="ARBA00023136"/>
    </source>
</evidence>
<dbReference type="CDD" id="cd07328">
    <property type="entry name" value="M48_Ste24p_like"/>
    <property type="match status" value="1"/>
</dbReference>
<evidence type="ECO:0000256" key="7">
    <source>
        <dbReference type="ARBA" id="ARBA00022801"/>
    </source>
</evidence>
<evidence type="ECO:0000256" key="10">
    <source>
        <dbReference type="ARBA" id="ARBA00023049"/>
    </source>
</evidence>
<keyword evidence="10" id="KW-0482">Metalloprotease</keyword>
<evidence type="ECO:0000256" key="3">
    <source>
        <dbReference type="ARBA" id="ARBA00022475"/>
    </source>
</evidence>
<keyword evidence="8" id="KW-0862">Zinc</keyword>
<reference evidence="15" key="2">
    <citation type="submission" date="2024-06" db="EMBL/GenBank/DDBJ databases">
        <title>Micromonospora mangrovi CCTCC AA 2012012 genome sequences.</title>
        <authorList>
            <person name="Gao J."/>
        </authorList>
    </citation>
    <scope>NUCLEOTIDE SEQUENCE</scope>
    <source>
        <strain evidence="15">CCTCC AA 2012012</strain>
    </source>
</reference>
<evidence type="ECO:0000256" key="2">
    <source>
        <dbReference type="ARBA" id="ARBA00004651"/>
    </source>
</evidence>
<gene>
    <name evidence="15" type="ORF">ABUL08_14075</name>
    <name evidence="14" type="ORF">VK199_14015</name>
</gene>
<dbReference type="PANTHER" id="PTHR43221">
    <property type="entry name" value="PROTEASE HTPX"/>
    <property type="match status" value="1"/>
</dbReference>
<dbReference type="PANTHER" id="PTHR43221:SF1">
    <property type="entry name" value="PROTEASE HTPX"/>
    <property type="match status" value="1"/>
</dbReference>
<dbReference type="EMBL" id="CP157762">
    <property type="protein sequence ID" value="XBP96458.1"/>
    <property type="molecule type" value="Genomic_DNA"/>
</dbReference>
<feature type="transmembrane region" description="Helical" evidence="12">
    <location>
        <begin position="41"/>
        <end position="66"/>
    </location>
</feature>
<protein>
    <submittedName>
        <fullName evidence="15">M48 family metallopeptidase</fullName>
    </submittedName>
</protein>
<evidence type="ECO:0000256" key="4">
    <source>
        <dbReference type="ARBA" id="ARBA00022670"/>
    </source>
</evidence>
<organism evidence="15">
    <name type="scientific">Micromonospora sp. CCTCC AA 2012012</name>
    <dbReference type="NCBI Taxonomy" id="3111921"/>
    <lineage>
        <taxon>Bacteria</taxon>
        <taxon>Bacillati</taxon>
        <taxon>Actinomycetota</taxon>
        <taxon>Actinomycetes</taxon>
        <taxon>Micromonosporales</taxon>
        <taxon>Micromonosporaceae</taxon>
        <taxon>Micromonospora</taxon>
    </lineage>
</organism>
<evidence type="ECO:0000256" key="6">
    <source>
        <dbReference type="ARBA" id="ARBA00022723"/>
    </source>
</evidence>